<dbReference type="InterPro" id="IPR036388">
    <property type="entry name" value="WH-like_DNA-bd_sf"/>
</dbReference>
<dbReference type="InterPro" id="IPR051446">
    <property type="entry name" value="HTH_trans_reg/aminotransferase"/>
</dbReference>
<keyword evidence="2" id="KW-0032">Aminotransferase</keyword>
<dbReference type="Gene3D" id="1.10.10.10">
    <property type="entry name" value="Winged helix-like DNA-binding domain superfamily/Winged helix DNA-binding domain"/>
    <property type="match status" value="1"/>
</dbReference>
<evidence type="ECO:0000259" key="8">
    <source>
        <dbReference type="PROSITE" id="PS50949"/>
    </source>
</evidence>
<dbReference type="CDD" id="cd00609">
    <property type="entry name" value="AAT_like"/>
    <property type="match status" value="1"/>
</dbReference>
<evidence type="ECO:0000256" key="4">
    <source>
        <dbReference type="ARBA" id="ARBA00022898"/>
    </source>
</evidence>
<dbReference type="InterPro" id="IPR000524">
    <property type="entry name" value="Tscrpt_reg_HTH_GntR"/>
</dbReference>
<evidence type="ECO:0000256" key="2">
    <source>
        <dbReference type="ARBA" id="ARBA00022576"/>
    </source>
</evidence>
<feature type="domain" description="HTH gntR-type" evidence="8">
    <location>
        <begin position="15"/>
        <end position="83"/>
    </location>
</feature>
<proteinExistence type="inferred from homology"/>
<evidence type="ECO:0000313" key="9">
    <source>
        <dbReference type="EMBL" id="PPC77986.1"/>
    </source>
</evidence>
<keyword evidence="3" id="KW-0808">Transferase</keyword>
<dbReference type="CDD" id="cd07377">
    <property type="entry name" value="WHTH_GntR"/>
    <property type="match status" value="1"/>
</dbReference>
<keyword evidence="6" id="KW-0238">DNA-binding</keyword>
<dbReference type="InterPro" id="IPR015424">
    <property type="entry name" value="PyrdxlP-dep_Trfase"/>
</dbReference>
<dbReference type="InterPro" id="IPR015422">
    <property type="entry name" value="PyrdxlP-dep_Trfase_small"/>
</dbReference>
<dbReference type="AlphaFoldDB" id="A0A2S5KUQ6"/>
<name>A0A2S5KUQ6_9PROT</name>
<comment type="similarity">
    <text evidence="1">In the C-terminal section; belongs to the class-I pyridoxal-phosphate-dependent aminotransferase family.</text>
</comment>
<keyword evidence="5" id="KW-0805">Transcription regulation</keyword>
<reference evidence="9 10" key="1">
    <citation type="submission" date="2018-02" db="EMBL/GenBank/DDBJ databases">
        <title>novel marine gammaproteobacteria from coastal saline agro ecosystem.</title>
        <authorList>
            <person name="Krishnan R."/>
            <person name="Ramesh Kumar N."/>
        </authorList>
    </citation>
    <scope>NUCLEOTIDE SEQUENCE [LARGE SCALE GENOMIC DNA]</scope>
    <source>
        <strain evidence="9 10">228</strain>
    </source>
</reference>
<dbReference type="SMART" id="SM00345">
    <property type="entry name" value="HTH_GNTR"/>
    <property type="match status" value="1"/>
</dbReference>
<dbReference type="InterPro" id="IPR015421">
    <property type="entry name" value="PyrdxlP-dep_Trfase_major"/>
</dbReference>
<dbReference type="SUPFAM" id="SSF53383">
    <property type="entry name" value="PLP-dependent transferases"/>
    <property type="match status" value="1"/>
</dbReference>
<dbReference type="GO" id="GO:0030170">
    <property type="term" value="F:pyridoxal phosphate binding"/>
    <property type="evidence" value="ECO:0007669"/>
    <property type="project" value="InterPro"/>
</dbReference>
<dbReference type="GO" id="GO:0003700">
    <property type="term" value="F:DNA-binding transcription factor activity"/>
    <property type="evidence" value="ECO:0007669"/>
    <property type="project" value="InterPro"/>
</dbReference>
<evidence type="ECO:0000313" key="10">
    <source>
        <dbReference type="Proteomes" id="UP000238196"/>
    </source>
</evidence>
<dbReference type="PROSITE" id="PS50949">
    <property type="entry name" value="HTH_GNTR"/>
    <property type="match status" value="1"/>
</dbReference>
<dbReference type="GO" id="GO:0003677">
    <property type="term" value="F:DNA binding"/>
    <property type="evidence" value="ECO:0007669"/>
    <property type="project" value="UniProtKB-KW"/>
</dbReference>
<gene>
    <name evidence="9" type="ORF">C4K68_07565</name>
</gene>
<keyword evidence="7" id="KW-0804">Transcription</keyword>
<dbReference type="InterPro" id="IPR004839">
    <property type="entry name" value="Aminotransferase_I/II_large"/>
</dbReference>
<dbReference type="SUPFAM" id="SSF46785">
    <property type="entry name" value="Winged helix' DNA-binding domain"/>
    <property type="match status" value="1"/>
</dbReference>
<keyword evidence="4" id="KW-0663">Pyridoxal phosphate</keyword>
<evidence type="ECO:0000256" key="3">
    <source>
        <dbReference type="ARBA" id="ARBA00022679"/>
    </source>
</evidence>
<evidence type="ECO:0000256" key="7">
    <source>
        <dbReference type="ARBA" id="ARBA00023163"/>
    </source>
</evidence>
<sequence>MLRIPTIFKCDREGLVLYQQVAEQLAEHIRTGVFAEGERIPSIRKLHQQWGVSQSTALAALSALEAQGLIEARPRSGFYVKALPERLQVEEHVPAPVAVSRHQLINHVLNQSRQPGLMHLGAAVPETVFLPQEILRRISNRCLREQPGLITDYAFPPGNKTLRQQIAVRMQAAGCSVSASELLITQGCQEALSLCLRVLAQPGDLIAIESPAYHGLLQALEALGLQALEIPCDPARGMDLEALAAAIQEWPVKACVVSANFSNPTGSLMPDEHKQRLVSMLSEAQIPLVEDDTYADLHYGRRQPHPLKAWDREGNVLYCSAFSKTIAPGFRVGWVAGGRYHQQLQQLLTVTTMASHALSQQVMAEYLHSGDYDRHLRKVRRQYRQQLHNLVDALYASGLPVAWSLPQGGFLLWLILPAEVDALAVYEQMLQKGISVMPGSLFSASERFRHCMRISIAVSQPDWSLLVAALRGSLTD</sequence>
<dbReference type="InterPro" id="IPR036390">
    <property type="entry name" value="WH_DNA-bd_sf"/>
</dbReference>
<dbReference type="PANTHER" id="PTHR46577:SF2">
    <property type="entry name" value="TRANSCRIPTIONAL REGULATORY PROTEIN"/>
    <property type="match status" value="1"/>
</dbReference>
<organism evidence="9 10">
    <name type="scientific">Proteobacteria bacterium 228</name>
    <dbReference type="NCBI Taxonomy" id="2083153"/>
    <lineage>
        <taxon>Bacteria</taxon>
        <taxon>Pseudomonadati</taxon>
        <taxon>Pseudomonadota</taxon>
    </lineage>
</organism>
<dbReference type="FunFam" id="3.40.640.10:FF:000023">
    <property type="entry name" value="Transcriptional regulator, GntR family"/>
    <property type="match status" value="1"/>
</dbReference>
<dbReference type="Proteomes" id="UP000238196">
    <property type="component" value="Unassembled WGS sequence"/>
</dbReference>
<dbReference type="Gene3D" id="3.90.1150.10">
    <property type="entry name" value="Aspartate Aminotransferase, domain 1"/>
    <property type="match status" value="1"/>
</dbReference>
<comment type="caution">
    <text evidence="9">The sequence shown here is derived from an EMBL/GenBank/DDBJ whole genome shotgun (WGS) entry which is preliminary data.</text>
</comment>
<dbReference type="Pfam" id="PF00392">
    <property type="entry name" value="GntR"/>
    <property type="match status" value="1"/>
</dbReference>
<dbReference type="EMBL" id="PRLP01000022">
    <property type="protein sequence ID" value="PPC77986.1"/>
    <property type="molecule type" value="Genomic_DNA"/>
</dbReference>
<evidence type="ECO:0000256" key="5">
    <source>
        <dbReference type="ARBA" id="ARBA00023015"/>
    </source>
</evidence>
<accession>A0A2S5KUQ6</accession>
<dbReference type="Gene3D" id="3.40.640.10">
    <property type="entry name" value="Type I PLP-dependent aspartate aminotransferase-like (Major domain)"/>
    <property type="match status" value="1"/>
</dbReference>
<dbReference type="Pfam" id="PF00155">
    <property type="entry name" value="Aminotran_1_2"/>
    <property type="match status" value="1"/>
</dbReference>
<protein>
    <submittedName>
        <fullName evidence="9">GntR family transcriptional regulator</fullName>
    </submittedName>
</protein>
<evidence type="ECO:0000256" key="1">
    <source>
        <dbReference type="ARBA" id="ARBA00005384"/>
    </source>
</evidence>
<evidence type="ECO:0000256" key="6">
    <source>
        <dbReference type="ARBA" id="ARBA00023125"/>
    </source>
</evidence>
<dbReference type="GO" id="GO:0008483">
    <property type="term" value="F:transaminase activity"/>
    <property type="evidence" value="ECO:0007669"/>
    <property type="project" value="UniProtKB-KW"/>
</dbReference>
<dbReference type="PANTHER" id="PTHR46577">
    <property type="entry name" value="HTH-TYPE TRANSCRIPTIONAL REGULATORY PROTEIN GABR"/>
    <property type="match status" value="1"/>
</dbReference>